<reference evidence="2 3" key="1">
    <citation type="submission" date="2016-10" db="EMBL/GenBank/DDBJ databases">
        <authorList>
            <person name="de Groot N.N."/>
        </authorList>
    </citation>
    <scope>NUCLEOTIDE SEQUENCE [LARGE SCALE GENOMIC DNA]</scope>
    <source>
        <strain evidence="2 3">CGMCC 4.2026</strain>
    </source>
</reference>
<dbReference type="InterPro" id="IPR032710">
    <property type="entry name" value="NTF2-like_dom_sf"/>
</dbReference>
<evidence type="ECO:0000313" key="3">
    <source>
        <dbReference type="Proteomes" id="UP000181951"/>
    </source>
</evidence>
<proteinExistence type="predicted"/>
<feature type="domain" description="SnoaL-like" evidence="1">
    <location>
        <begin position="4"/>
        <end position="128"/>
    </location>
</feature>
<dbReference type="InterPro" id="IPR037401">
    <property type="entry name" value="SnoaL-like"/>
</dbReference>
<evidence type="ECO:0000313" key="2">
    <source>
        <dbReference type="EMBL" id="SEO21586.1"/>
    </source>
</evidence>
<gene>
    <name evidence="2" type="ORF">SAMN05216267_102036</name>
</gene>
<protein>
    <submittedName>
        <fullName evidence="2">SnoaL-like domain-containing protein</fullName>
    </submittedName>
</protein>
<keyword evidence="3" id="KW-1185">Reference proteome</keyword>
<dbReference type="Gene3D" id="3.10.450.50">
    <property type="match status" value="1"/>
</dbReference>
<dbReference type="SUPFAM" id="SSF54427">
    <property type="entry name" value="NTF2-like"/>
    <property type="match status" value="1"/>
</dbReference>
<dbReference type="RefSeq" id="WP_069466079.1">
    <property type="nucleotide sequence ID" value="NZ_FODD01000020.1"/>
</dbReference>
<organism evidence="2 3">
    <name type="scientific">Actinacidiphila rubida</name>
    <dbReference type="NCBI Taxonomy" id="310780"/>
    <lineage>
        <taxon>Bacteria</taxon>
        <taxon>Bacillati</taxon>
        <taxon>Actinomycetota</taxon>
        <taxon>Actinomycetes</taxon>
        <taxon>Kitasatosporales</taxon>
        <taxon>Streptomycetaceae</taxon>
        <taxon>Actinacidiphila</taxon>
    </lineage>
</organism>
<accession>A0A1H8MWE9</accession>
<dbReference type="CDD" id="cd00531">
    <property type="entry name" value="NTF2_like"/>
    <property type="match status" value="1"/>
</dbReference>
<dbReference type="Pfam" id="PF13577">
    <property type="entry name" value="SnoaL_4"/>
    <property type="match status" value="1"/>
</dbReference>
<sequence length="144" mass="15891">MSEEYRDRAAIVDVAVAYATALDTRDWTLLGSVFAEDASWAYSGSGEQVRGRDAILARLSAGMGHYDATHHLNGNHVVVVHGDEAEHTCYFQAQHVRRGLPGGENLLAGGRYEDRLRRTPDGWRITHREVTKVWSEGNPAVSSS</sequence>
<name>A0A1H8MWE9_9ACTN</name>
<dbReference type="AlphaFoldDB" id="A0A1H8MWE9"/>
<dbReference type="STRING" id="310780.SAMN05216267_102036"/>
<evidence type="ECO:0000259" key="1">
    <source>
        <dbReference type="Pfam" id="PF13577"/>
    </source>
</evidence>
<dbReference type="Proteomes" id="UP000181951">
    <property type="component" value="Unassembled WGS sequence"/>
</dbReference>
<dbReference type="EMBL" id="FODD01000020">
    <property type="protein sequence ID" value="SEO21586.1"/>
    <property type="molecule type" value="Genomic_DNA"/>
</dbReference>